<dbReference type="Proteomes" id="UP000156776">
    <property type="component" value="Segment"/>
</dbReference>
<organism evidence="2 6">
    <name type="scientific">Cyprinid herpesvirus 3</name>
    <name type="common">CyHV-3</name>
    <dbReference type="NCBI Taxonomy" id="180230"/>
    <lineage>
        <taxon>Viruses</taxon>
        <taxon>Duplodnaviria</taxon>
        <taxon>Heunggongvirae</taxon>
        <taxon>Peploviricota</taxon>
        <taxon>Herviviricetes</taxon>
        <taxon>Herpesvirales</taxon>
        <taxon>Alloherpesviridae</taxon>
        <taxon>Cyvirus</taxon>
        <taxon>Cyvirus cyprinidallo3</taxon>
    </lineage>
</organism>
<dbReference type="EMBL" id="KP343684">
    <property type="protein sequence ID" value="AJP55690.1"/>
    <property type="molecule type" value="Genomic_DNA"/>
</dbReference>
<evidence type="ECO:0000313" key="8">
    <source>
        <dbReference type="Proteomes" id="UP000130752"/>
    </source>
</evidence>
<proteinExistence type="predicted"/>
<reference evidence="6 9" key="1">
    <citation type="journal article" date="2007" name="J. Virol.">
        <title>Genome sequences of three koi herpesvirus isolates representing the expanding distribution of an emerging disease threatening koi and common carp worldwide.</title>
        <authorList>
            <person name="Aoki T."/>
            <person name="Hirono I."/>
            <person name="Kurokawa K."/>
            <person name="Fukuda H."/>
            <person name="Nahary R."/>
            <person name="Eldar A."/>
            <person name="Davison A.J."/>
            <person name="Waltzek T.B."/>
            <person name="Bercovier H."/>
            <person name="Hedrick R.P."/>
        </authorList>
    </citation>
    <scope>NUCLEOTIDE SEQUENCE [LARGE SCALE GENOMIC DNA]</scope>
    <source>
        <strain evidence="2">KHV-I</strain>
        <strain evidence="3 9">KHV-U</strain>
    </source>
</reference>
<reference evidence="7 8" key="4">
    <citation type="journal article" date="2009" name="J. Virol.">
        <title>The major portal of entry of koi herpesvirus in Cyprinus carpio is the skin.</title>
        <authorList>
            <person name="Costes B."/>
            <person name="Raj V.S."/>
            <person name="Michel B."/>
            <person name="Fournier G."/>
            <person name="Thirion M."/>
            <person name="Gillet L."/>
            <person name="Mast J."/>
            <person name="Lieffrig F."/>
            <person name="Bremont M."/>
            <person name="Vanderplasschen A."/>
        </authorList>
    </citation>
    <scope>NUCLEOTIDE SEQUENCE [LARGE SCALE GENOMIC DNA]</scope>
    <source>
        <strain evidence="5">FL</strain>
    </source>
</reference>
<feature type="region of interest" description="Disordered" evidence="1">
    <location>
        <begin position="53"/>
        <end position="202"/>
    </location>
</feature>
<reference evidence="3" key="2">
    <citation type="submission" date="2007-03" db="EMBL/GenBank/DDBJ databases">
        <title>Comparative genomics of carp herpesviruses.</title>
        <authorList>
            <person name="Davison A.J."/>
            <person name="Kurobe T."/>
            <person name="Gatherer D."/>
            <person name="Cunningham C."/>
            <person name="Waltzek T.B."/>
            <person name="Korf I."/>
            <person name="Fukuda H."/>
            <person name="Hedrick R.P."/>
        </authorList>
    </citation>
    <scope>NUCLEOTIDE SEQUENCE</scope>
    <source>
        <strain evidence="3">KHV-U</strain>
    </source>
</reference>
<evidence type="ECO:0000313" key="6">
    <source>
        <dbReference type="Proteomes" id="UP000106924"/>
    </source>
</evidence>
<gene>
    <name evidence="4" type="ORF">CyHV3-GZ_ORF44R</name>
    <name evidence="3" type="ORF">CyHV3_ORF44</name>
</gene>
<evidence type="ECO:0000313" key="9">
    <source>
        <dbReference type="Proteomes" id="UP000156776"/>
    </source>
</evidence>
<dbReference type="Proteomes" id="UP000130752">
    <property type="component" value="Segment"/>
</dbReference>
<dbReference type="Proteomes" id="UP000128453">
    <property type="component" value="Segment"/>
</dbReference>
<evidence type="ECO:0000313" key="7">
    <source>
        <dbReference type="Proteomes" id="UP000128453"/>
    </source>
</evidence>
<dbReference type="EMBL" id="KP343683">
    <property type="protein sequence ID" value="AJP55533.1"/>
    <property type="molecule type" value="Genomic_DNA"/>
</dbReference>
<feature type="compositionally biased region" description="Basic residues" evidence="1">
    <location>
        <begin position="180"/>
        <end position="190"/>
    </location>
</feature>
<reference evidence="7 8" key="3">
    <citation type="journal article" date="2008" name="J. Virol.">
        <title>Cloning of the koi herpesvirus genome as an infectious bacterial artificial chromosome demonstrates that disruption of the thymidine kinase locus induces partial attenuation in Cyprinus carpio koi.</title>
        <authorList>
            <person name="Costes B."/>
            <person name="Fournier G."/>
            <person name="Michel B."/>
            <person name="Delforge C."/>
            <person name="Raj V.S."/>
            <person name="Dewals B."/>
            <person name="Gillet L."/>
            <person name="Drion P."/>
            <person name="Body A."/>
            <person name="Schynts F."/>
            <person name="Lieffrig F."/>
            <person name="Vanderplasschen A."/>
        </authorList>
    </citation>
    <scope>NUCLEOTIDE SEQUENCE [LARGE SCALE GENOMIC DNA]</scope>
    <source>
        <strain evidence="5">FL</strain>
    </source>
</reference>
<keyword evidence="9" id="KW-1185">Reference proteome</keyword>
<dbReference type="EMBL" id="DQ177346">
    <property type="protein sequence ID" value="ABC55118.1"/>
    <property type="molecule type" value="Genomic_DNA"/>
</dbReference>
<accession>A3QML2</accession>
<evidence type="ECO:0000313" key="5">
    <source>
        <dbReference type="EMBL" id="AJP55533.1"/>
    </source>
</evidence>
<name>A3QML2_CYHV3</name>
<reference evidence="4 10" key="6">
    <citation type="journal article" date="2015" name="Vet. Microbiol.">
        <title>Whole-genome sequence of a novel Chinese cyprinid herpesvirus 3 isolate reveals the existence of a distinct European genotype in East Asia.</title>
        <authorList>
            <person name="Li W."/>
            <person name="Lee X."/>
            <person name="Weng S."/>
            <person name="He J."/>
            <person name="Dong C."/>
        </authorList>
    </citation>
    <scope>NUCLEOTIDE SEQUENCE [LARGE SCALE GENOMIC DNA]</scope>
    <source>
        <strain evidence="4">KHV-GZ11</strain>
    </source>
</reference>
<evidence type="ECO:0000313" key="10">
    <source>
        <dbReference type="Proteomes" id="UP000160099"/>
    </source>
</evidence>
<dbReference type="Proteomes" id="UP000160099">
    <property type="component" value="Segment"/>
</dbReference>
<dbReference type="GeneID" id="11266374"/>
<reference evidence="7 8" key="5">
    <citation type="journal article" date="2015" name="PLoS Pathog.">
        <title>Rational development of an attenuated recombinant cyprinid herpesvirus 3 vaccine using prokaryotic mutagenesis and in vivo bioluminescent imaging.</title>
        <authorList>
            <person name="Boutier M."/>
            <person name="Ronsmans M."/>
            <person name="Ouyang P."/>
            <person name="Fournier G."/>
            <person name="Reschner A."/>
            <person name="Rakus K."/>
            <person name="Wilkie G.S."/>
            <person name="Farnir F."/>
            <person name="Bayrou C."/>
            <person name="Lieffrig F."/>
            <person name="Li H."/>
            <person name="Desmecht D."/>
            <person name="Davison A.J."/>
            <person name="Vanderplasschen A."/>
        </authorList>
    </citation>
    <scope>NUCLEOTIDE SEQUENCE [LARGE SCALE GENOMIC DNA]</scope>
    <source>
        <strain evidence="5">FL</strain>
    </source>
</reference>
<feature type="compositionally biased region" description="Polar residues" evidence="1">
    <location>
        <begin position="167"/>
        <end position="179"/>
    </location>
</feature>
<sequence>MTSLVLWKTLESSLKMVVEMLEDAQGNASVAQEDCQELHEQVQVLLQSTPSVPTPLRMLQRSTSLISPRSRTSPKRRMSSPSLGLDRHLRLYPLQLRTQDSPEEPSSSNNSKARAQWPRASEAMPQLDLERLKPLPSPSPLAALERARGRSLRSATASPSIGPLSQYDLSPSGPSGTNKYKTHHRPHHLRTTTTDPEEQELEERRQRLVAFSESQASFRLGLVKKLLLCTEALETMAVTGMRETLGILQTQTQTFRSLHTTASTLRRHLSSKEV</sequence>
<evidence type="ECO:0000313" key="3">
    <source>
        <dbReference type="EMBL" id="ABG42871.1"/>
    </source>
</evidence>
<protein>
    <submittedName>
        <fullName evidence="4">ORF44R</fullName>
    </submittedName>
    <submittedName>
        <fullName evidence="3">Protein ORF44</fullName>
    </submittedName>
</protein>
<dbReference type="RefSeq" id="YP_001096079.1">
    <property type="nucleotide sequence ID" value="NC_009127.1"/>
</dbReference>
<dbReference type="Proteomes" id="UP000106924">
    <property type="component" value="Segment"/>
</dbReference>
<evidence type="ECO:0000256" key="1">
    <source>
        <dbReference type="SAM" id="MobiDB-lite"/>
    </source>
</evidence>
<dbReference type="KEGG" id="vg:11266374"/>
<dbReference type="EMBL" id="DQ657948">
    <property type="protein sequence ID" value="ABG42871.1"/>
    <property type="molecule type" value="Genomic_DNA"/>
</dbReference>
<evidence type="ECO:0000313" key="4">
    <source>
        <dbReference type="EMBL" id="AIC32399.1"/>
    </source>
</evidence>
<dbReference type="EMBL" id="KJ627438">
    <property type="protein sequence ID" value="AIC32399.1"/>
    <property type="molecule type" value="Genomic_DNA"/>
</dbReference>
<feature type="compositionally biased region" description="Polar residues" evidence="1">
    <location>
        <begin position="60"/>
        <end position="71"/>
    </location>
</feature>
<evidence type="ECO:0000313" key="2">
    <source>
        <dbReference type="EMBL" id="ABC55118.1"/>
    </source>
</evidence>